<feature type="compositionally biased region" description="Basic and acidic residues" evidence="1">
    <location>
        <begin position="77"/>
        <end position="86"/>
    </location>
</feature>
<feature type="region of interest" description="Disordered" evidence="1">
    <location>
        <begin position="77"/>
        <end position="142"/>
    </location>
</feature>
<proteinExistence type="predicted"/>
<dbReference type="EMBL" id="QGKX02001621">
    <property type="protein sequence ID" value="KAF3499930.1"/>
    <property type="molecule type" value="Genomic_DNA"/>
</dbReference>
<evidence type="ECO:0000313" key="3">
    <source>
        <dbReference type="Proteomes" id="UP000712600"/>
    </source>
</evidence>
<organism evidence="2 3">
    <name type="scientific">Brassica cretica</name>
    <name type="common">Mustard</name>
    <dbReference type="NCBI Taxonomy" id="69181"/>
    <lineage>
        <taxon>Eukaryota</taxon>
        <taxon>Viridiplantae</taxon>
        <taxon>Streptophyta</taxon>
        <taxon>Embryophyta</taxon>
        <taxon>Tracheophyta</taxon>
        <taxon>Spermatophyta</taxon>
        <taxon>Magnoliopsida</taxon>
        <taxon>eudicotyledons</taxon>
        <taxon>Gunneridae</taxon>
        <taxon>Pentapetalae</taxon>
        <taxon>rosids</taxon>
        <taxon>malvids</taxon>
        <taxon>Brassicales</taxon>
        <taxon>Brassicaceae</taxon>
        <taxon>Brassiceae</taxon>
        <taxon>Brassica</taxon>
    </lineage>
</organism>
<sequence length="203" mass="23096">MKPSSARASSRGVFIMRKGIFTWIRYLPCTAVTVHVTQALQKTWVLTRTNEGVKHLSQQSQLLHMPAAMDKKLEDAAYKARQKETRVGNSVEGYGETKKKTHGSKRASTSRSSKEGKKNTSGKISNSINGHKDATPIPGDSVVREKRMTSFNEEDSSYLKYKKSSHDLKRPISDHLQYKAYMPEYLDKYDSYCSIHKILDSYR</sequence>
<dbReference type="AlphaFoldDB" id="A0A8S9N706"/>
<accession>A0A8S9N706</accession>
<reference evidence="2" key="1">
    <citation type="submission" date="2019-12" db="EMBL/GenBank/DDBJ databases">
        <title>Genome sequencing and annotation of Brassica cretica.</title>
        <authorList>
            <person name="Studholme D.J."/>
            <person name="Sarris P."/>
        </authorList>
    </citation>
    <scope>NUCLEOTIDE SEQUENCE</scope>
    <source>
        <strain evidence="2">PFS-109/04</strain>
        <tissue evidence="2">Leaf</tissue>
    </source>
</reference>
<dbReference type="PANTHER" id="PTHR38372">
    <property type="entry name" value="DENTIN SIALOPHOSPHOPROTEIN-LIKE PROTEIN"/>
    <property type="match status" value="1"/>
</dbReference>
<evidence type="ECO:0000313" key="2">
    <source>
        <dbReference type="EMBL" id="KAF3499930.1"/>
    </source>
</evidence>
<dbReference type="PANTHER" id="PTHR38372:SF2">
    <property type="entry name" value="DENTIN SIALOPHOSPHOPROTEIN-LIKE PROTEIN"/>
    <property type="match status" value="1"/>
</dbReference>
<feature type="compositionally biased region" description="Polar residues" evidence="1">
    <location>
        <begin position="119"/>
        <end position="129"/>
    </location>
</feature>
<protein>
    <submittedName>
        <fullName evidence="2">Uncharacterized protein</fullName>
    </submittedName>
</protein>
<name>A0A8S9N706_BRACR</name>
<dbReference type="Proteomes" id="UP000712600">
    <property type="component" value="Unassembled WGS sequence"/>
</dbReference>
<evidence type="ECO:0000256" key="1">
    <source>
        <dbReference type="SAM" id="MobiDB-lite"/>
    </source>
</evidence>
<comment type="caution">
    <text evidence="2">The sequence shown here is derived from an EMBL/GenBank/DDBJ whole genome shotgun (WGS) entry which is preliminary data.</text>
</comment>
<gene>
    <name evidence="2" type="ORF">F2Q69_00042254</name>
</gene>